<protein>
    <recommendedName>
        <fullName evidence="2">Ubiquitin-like domain-containing protein</fullName>
    </recommendedName>
</protein>
<sequence>MSQARVARAAKAAAEAAEAAAEAAEAAAEAAAAAAEVAMRDKAQVHLTVRTPKGVQLRLDVNCGDTIQSVKQCIVARMDSAEDDFYLIFQGSEIEDHRKISDYSVRNSNFGSTSTLAMRCRKASLDKSEEHNEHKMLARARTAYF</sequence>
<dbReference type="PROSITE" id="PS50053">
    <property type="entry name" value="UBIQUITIN_2"/>
    <property type="match status" value="1"/>
</dbReference>
<dbReference type="Proteomes" id="UP000654075">
    <property type="component" value="Unassembled WGS sequence"/>
</dbReference>
<proteinExistence type="predicted"/>
<dbReference type="AlphaFoldDB" id="A0A813DP59"/>
<dbReference type="EMBL" id="CAJNNV010003352">
    <property type="protein sequence ID" value="CAE8588850.1"/>
    <property type="molecule type" value="Genomic_DNA"/>
</dbReference>
<dbReference type="Gene3D" id="3.10.20.90">
    <property type="entry name" value="Phosphatidylinositol 3-kinase Catalytic Subunit, Chain A, domain 1"/>
    <property type="match status" value="1"/>
</dbReference>
<dbReference type="SMART" id="SM00213">
    <property type="entry name" value="UBQ"/>
    <property type="match status" value="1"/>
</dbReference>
<feature type="domain" description="Ubiquitin-like" evidence="2">
    <location>
        <begin position="45"/>
        <end position="109"/>
    </location>
</feature>
<name>A0A813DP59_POLGL</name>
<accession>A0A813DP59</accession>
<organism evidence="3 4">
    <name type="scientific">Polarella glacialis</name>
    <name type="common">Dinoflagellate</name>
    <dbReference type="NCBI Taxonomy" id="89957"/>
    <lineage>
        <taxon>Eukaryota</taxon>
        <taxon>Sar</taxon>
        <taxon>Alveolata</taxon>
        <taxon>Dinophyceae</taxon>
        <taxon>Suessiales</taxon>
        <taxon>Suessiaceae</taxon>
        <taxon>Polarella</taxon>
    </lineage>
</organism>
<gene>
    <name evidence="3" type="ORF">PGLA1383_LOCUS7635</name>
</gene>
<feature type="coiled-coil region" evidence="1">
    <location>
        <begin position="7"/>
        <end position="36"/>
    </location>
</feature>
<dbReference type="CDD" id="cd17039">
    <property type="entry name" value="Ubl_ubiquitin_like"/>
    <property type="match status" value="1"/>
</dbReference>
<evidence type="ECO:0000256" key="1">
    <source>
        <dbReference type="SAM" id="Coils"/>
    </source>
</evidence>
<dbReference type="OrthoDB" id="1885901at2759"/>
<comment type="caution">
    <text evidence="3">The sequence shown here is derived from an EMBL/GenBank/DDBJ whole genome shotgun (WGS) entry which is preliminary data.</text>
</comment>
<evidence type="ECO:0000259" key="2">
    <source>
        <dbReference type="PROSITE" id="PS50053"/>
    </source>
</evidence>
<dbReference type="SUPFAM" id="SSF54236">
    <property type="entry name" value="Ubiquitin-like"/>
    <property type="match status" value="1"/>
</dbReference>
<keyword evidence="4" id="KW-1185">Reference proteome</keyword>
<dbReference type="InterPro" id="IPR029071">
    <property type="entry name" value="Ubiquitin-like_domsf"/>
</dbReference>
<dbReference type="Pfam" id="PF00240">
    <property type="entry name" value="ubiquitin"/>
    <property type="match status" value="1"/>
</dbReference>
<keyword evidence="1" id="KW-0175">Coiled coil</keyword>
<reference evidence="3" key="1">
    <citation type="submission" date="2021-02" db="EMBL/GenBank/DDBJ databases">
        <authorList>
            <person name="Dougan E. K."/>
            <person name="Rhodes N."/>
            <person name="Thang M."/>
            <person name="Chan C."/>
        </authorList>
    </citation>
    <scope>NUCLEOTIDE SEQUENCE</scope>
</reference>
<evidence type="ECO:0000313" key="4">
    <source>
        <dbReference type="Proteomes" id="UP000654075"/>
    </source>
</evidence>
<dbReference type="InterPro" id="IPR000626">
    <property type="entry name" value="Ubiquitin-like_dom"/>
</dbReference>
<evidence type="ECO:0000313" key="3">
    <source>
        <dbReference type="EMBL" id="CAE8588850.1"/>
    </source>
</evidence>